<protein>
    <submittedName>
        <fullName evidence="3">N-terminal 7TM region of histidine kinase</fullName>
    </submittedName>
</protein>
<feature type="transmembrane region" description="Helical" evidence="1">
    <location>
        <begin position="64"/>
        <end position="82"/>
    </location>
</feature>
<dbReference type="SMART" id="SM00471">
    <property type="entry name" value="HDc"/>
    <property type="match status" value="1"/>
</dbReference>
<feature type="transmembrane region" description="Helical" evidence="1">
    <location>
        <begin position="175"/>
        <end position="193"/>
    </location>
</feature>
<keyword evidence="1" id="KW-1133">Transmembrane helix</keyword>
<organism evidence="3 4">
    <name type="scientific">Treponema bryantii</name>
    <dbReference type="NCBI Taxonomy" id="163"/>
    <lineage>
        <taxon>Bacteria</taxon>
        <taxon>Pseudomonadati</taxon>
        <taxon>Spirochaetota</taxon>
        <taxon>Spirochaetia</taxon>
        <taxon>Spirochaetales</taxon>
        <taxon>Treponemataceae</taxon>
        <taxon>Treponema</taxon>
    </lineage>
</organism>
<keyword evidence="1" id="KW-0472">Membrane</keyword>
<keyword evidence="3" id="KW-0808">Transferase</keyword>
<dbReference type="InterPro" id="IPR037522">
    <property type="entry name" value="HD_GYP_dom"/>
</dbReference>
<reference evidence="4" key="1">
    <citation type="submission" date="2016-10" db="EMBL/GenBank/DDBJ databases">
        <authorList>
            <person name="Varghese N."/>
            <person name="Submissions S."/>
        </authorList>
    </citation>
    <scope>NUCLEOTIDE SEQUENCE [LARGE SCALE GENOMIC DNA]</scope>
    <source>
        <strain evidence="4">XBD1002</strain>
    </source>
</reference>
<evidence type="ECO:0000313" key="4">
    <source>
        <dbReference type="Proteomes" id="UP000182737"/>
    </source>
</evidence>
<dbReference type="InterPro" id="IPR052020">
    <property type="entry name" value="Cyclic_di-GMP/3'3'-cGAMP_PDE"/>
</dbReference>
<dbReference type="GO" id="GO:0016301">
    <property type="term" value="F:kinase activity"/>
    <property type="evidence" value="ECO:0007669"/>
    <property type="project" value="UniProtKB-KW"/>
</dbReference>
<sequence length="568" mass="65134">MNLRIIYLIALFISLVALYLYYEINSNNLNKNYLTLFLTTFVSNFGYAMSVHADTLEGALSGNLLSYIGSIFTLLFGLIVILDMCHKKFYFVFRFGLLIFATVLSILLATTKETQLFFAHPYIVTEMGLTLIKFKMGPAMIFYMCFIAGINIAAITSVIHSIFTKNNVSKKSLQILLCMLIFGTLAYIIPLVIGTRINLMPYIYIFMESFFLYFSAKTNTYDLQLNLLNVYKNRTGYGYIAFDNKKRFLGCDDFALTFFPKLSEISLDSYIPKTFTNIIDNLHYDDWNWNEHCNEDFRIQYSDKAGICTIHRISASKMKMGFFLELRDDTEQQNYIKGLNSFNKELSHLVKEKTEQVTDMQDSIIRGIATMVESRDNSTGGHILRTSDCIQIFAEELLKHKEIEKLSPAFLQLLVKAAPMHDLGKIAVDDSILRKPGKFTPEEYEKMKEHPAKGAIIVKKVLSGINDEEFRQIAVNVAHYHHEKWDGTGYPEKLSGEAIPLEARIMALADVFDALVSKRCYKEAQSFNQAFEIIKNDLGKHFDPVIGKIFIECRPQLEEYYKSSVQDL</sequence>
<proteinExistence type="predicted"/>
<dbReference type="PANTHER" id="PTHR45228:SF5">
    <property type="entry name" value="CYCLIC DI-GMP PHOSPHODIESTERASE VC_1348-RELATED"/>
    <property type="match status" value="1"/>
</dbReference>
<feature type="transmembrane region" description="Helical" evidence="1">
    <location>
        <begin position="140"/>
        <end position="163"/>
    </location>
</feature>
<keyword evidence="3" id="KW-0418">Kinase</keyword>
<dbReference type="PANTHER" id="PTHR45228">
    <property type="entry name" value="CYCLIC DI-GMP PHOSPHODIESTERASE TM_0186-RELATED"/>
    <property type="match status" value="1"/>
</dbReference>
<feature type="transmembrane region" description="Helical" evidence="1">
    <location>
        <begin position="89"/>
        <end position="109"/>
    </location>
</feature>
<dbReference type="SUPFAM" id="SSF109604">
    <property type="entry name" value="HD-domain/PDEase-like"/>
    <property type="match status" value="1"/>
</dbReference>
<dbReference type="Pfam" id="PF16927">
    <property type="entry name" value="HisKA_7TM"/>
    <property type="match status" value="1"/>
</dbReference>
<evidence type="ECO:0000313" key="3">
    <source>
        <dbReference type="EMBL" id="SFJ01081.1"/>
    </source>
</evidence>
<evidence type="ECO:0000259" key="2">
    <source>
        <dbReference type="PROSITE" id="PS51832"/>
    </source>
</evidence>
<dbReference type="PROSITE" id="PS51832">
    <property type="entry name" value="HD_GYP"/>
    <property type="match status" value="1"/>
</dbReference>
<keyword evidence="1" id="KW-0812">Transmembrane</keyword>
<dbReference type="Gene3D" id="1.10.3210.10">
    <property type="entry name" value="Hypothetical protein af1432"/>
    <property type="match status" value="1"/>
</dbReference>
<feature type="transmembrane region" description="Helical" evidence="1">
    <location>
        <begin position="34"/>
        <end position="52"/>
    </location>
</feature>
<dbReference type="RefSeq" id="WP_074933214.1">
    <property type="nucleotide sequence ID" value="NZ_FORI01000011.1"/>
</dbReference>
<accession>A0A1I3MVU3</accession>
<evidence type="ECO:0000256" key="1">
    <source>
        <dbReference type="SAM" id="Phobius"/>
    </source>
</evidence>
<feature type="domain" description="HD-GYP" evidence="2">
    <location>
        <begin position="357"/>
        <end position="566"/>
    </location>
</feature>
<keyword evidence="4" id="KW-1185">Reference proteome</keyword>
<dbReference type="Pfam" id="PF13487">
    <property type="entry name" value="HD_5"/>
    <property type="match status" value="1"/>
</dbReference>
<dbReference type="InterPro" id="IPR031621">
    <property type="entry name" value="HisKA_7TM"/>
</dbReference>
<dbReference type="Proteomes" id="UP000182737">
    <property type="component" value="Unassembled WGS sequence"/>
</dbReference>
<feature type="transmembrane region" description="Helical" evidence="1">
    <location>
        <begin position="6"/>
        <end position="22"/>
    </location>
</feature>
<gene>
    <name evidence="3" type="ORF">SAMN04487775_1111</name>
</gene>
<dbReference type="AlphaFoldDB" id="A0A1I3MVU3"/>
<dbReference type="InterPro" id="IPR003607">
    <property type="entry name" value="HD/PDEase_dom"/>
</dbReference>
<dbReference type="CDD" id="cd00077">
    <property type="entry name" value="HDc"/>
    <property type="match status" value="1"/>
</dbReference>
<name>A0A1I3MVU3_9SPIR</name>
<dbReference type="EMBL" id="FORI01000011">
    <property type="protein sequence ID" value="SFJ01081.1"/>
    <property type="molecule type" value="Genomic_DNA"/>
</dbReference>
<dbReference type="OrthoDB" id="9781505at2"/>